<proteinExistence type="predicted"/>
<sequence>MLEFGCIFLNSWMIRILKAILINQIINLITNGVLIVECVGNKESTKIANILTGNITGDVVPSTYPSIKINQSANNDSNFYNFYKDELRELEEETMELMDKQRKVFEDLRRKAKEQNKIFEDLSIAVQRQ</sequence>
<reference evidence="1 2" key="1">
    <citation type="journal article" date="2005" name="Science">
        <title>Genome sequence of Theileria parva, a bovine pathogen that transforms lymphocytes.</title>
        <authorList>
            <person name="Gardner M.J."/>
            <person name="Bishop R."/>
            <person name="Shah T."/>
            <person name="de Villiers E.P."/>
            <person name="Carlton J.M."/>
            <person name="Hall N."/>
            <person name="Ren Q."/>
            <person name="Paulsen I.T."/>
            <person name="Pain A."/>
            <person name="Berriman M."/>
            <person name="Wilson R.J.M."/>
            <person name="Sato S."/>
            <person name="Ralph S.A."/>
            <person name="Mann D.J."/>
            <person name="Xiong Z."/>
            <person name="Shallom S.J."/>
            <person name="Weidman J."/>
            <person name="Jiang L."/>
            <person name="Lynn J."/>
            <person name="Weaver B."/>
            <person name="Shoaibi A."/>
            <person name="Domingo A.R."/>
            <person name="Wasawo D."/>
            <person name="Crabtree J."/>
            <person name="Wortman J.R."/>
            <person name="Haas B."/>
            <person name="Angiuoli S.V."/>
            <person name="Creasy T.H."/>
            <person name="Lu C."/>
            <person name="Suh B."/>
            <person name="Silva J.C."/>
            <person name="Utterback T.R."/>
            <person name="Feldblyum T.V."/>
            <person name="Pertea M."/>
            <person name="Allen J."/>
            <person name="Nierman W.C."/>
            <person name="Taracha E.L.N."/>
            <person name="Salzberg S.L."/>
            <person name="White O.R."/>
            <person name="Fitzhugh H.A."/>
            <person name="Morzaria S."/>
            <person name="Venter J.C."/>
            <person name="Fraser C.M."/>
            <person name="Nene V."/>
        </authorList>
    </citation>
    <scope>NUCLEOTIDE SEQUENCE [LARGE SCALE GENOMIC DNA]</scope>
    <source>
        <strain evidence="1 2">Muguga</strain>
    </source>
</reference>
<dbReference type="AlphaFoldDB" id="Q4N946"/>
<evidence type="ECO:0000313" key="1">
    <source>
        <dbReference type="EMBL" id="EAN33512.1"/>
    </source>
</evidence>
<dbReference type="RefSeq" id="XP_765795.1">
    <property type="nucleotide sequence ID" value="XM_760702.1"/>
</dbReference>
<dbReference type="InParanoid" id="Q4N946"/>
<dbReference type="GeneID" id="3503591"/>
<comment type="caution">
    <text evidence="1">The sequence shown here is derived from an EMBL/GenBank/DDBJ whole genome shotgun (WGS) entry which is preliminary data.</text>
</comment>
<evidence type="ECO:0000313" key="2">
    <source>
        <dbReference type="Proteomes" id="UP000001949"/>
    </source>
</evidence>
<dbReference type="OMA" id="WMIRILK"/>
<organism evidence="1 2">
    <name type="scientific">Theileria parva</name>
    <name type="common">East coast fever infection agent</name>
    <dbReference type="NCBI Taxonomy" id="5875"/>
    <lineage>
        <taxon>Eukaryota</taxon>
        <taxon>Sar</taxon>
        <taxon>Alveolata</taxon>
        <taxon>Apicomplexa</taxon>
        <taxon>Aconoidasida</taxon>
        <taxon>Piroplasmida</taxon>
        <taxon>Theileriidae</taxon>
        <taxon>Theileria</taxon>
    </lineage>
</organism>
<dbReference type="eggNOG" id="ENOG502TNDM">
    <property type="taxonomic scope" value="Eukaryota"/>
</dbReference>
<dbReference type="Proteomes" id="UP000001949">
    <property type="component" value="Unassembled WGS sequence"/>
</dbReference>
<keyword evidence="2" id="KW-1185">Reference proteome</keyword>
<name>Q4N946_THEPA</name>
<protein>
    <submittedName>
        <fullName evidence="1">Uncharacterized protein</fullName>
    </submittedName>
</protein>
<dbReference type="EMBL" id="AAGK01000001">
    <property type="protein sequence ID" value="EAN33512.1"/>
    <property type="molecule type" value="Genomic_DNA"/>
</dbReference>
<dbReference type="VEuPathDB" id="PiroplasmaDB:TpMuguga_01g00268"/>
<gene>
    <name evidence="1" type="ordered locus">TP01_0268</name>
</gene>
<accession>Q4N946</accession>
<dbReference type="KEGG" id="tpv:TP01_0268"/>